<evidence type="ECO:0000259" key="3">
    <source>
        <dbReference type="PROSITE" id="PS50966"/>
    </source>
</evidence>
<feature type="domain" description="Helicase ATP-binding" evidence="4">
    <location>
        <begin position="607"/>
        <end position="766"/>
    </location>
</feature>
<feature type="domain" description="SWIM-type" evidence="3">
    <location>
        <begin position="54"/>
        <end position="89"/>
    </location>
</feature>
<sequence length="1058" mass="123530">MSVCKFNYKYIKDKATPGSWRRGYEGYQKDIVMSYDTKLAGVDAKVKGNFKDAYETSLTFTKNGVKADCSCPLKEEWCKHAIAVGLKVIEDKVYDEYLERVHKIKPEYPDEFVPPLEHPTGRYVFHFNPKRRQNFFSILVMDRETGKVIRDLEAILRAIIEVQRNDKSFILNDEEKIEIAIFQLLLQRSRLDKKAGWYDVPINKFDGFFQLLSRAEEVLDGKTKERLRFDDKEWELALSVNFSMVGNVLLSLTWERPDGSDSYPFEEIRYFSRQLKWGRYKNVIFPTNTPVSALPQNLIKASFTDVKDADGAKFLYEELPKLQKAMKVTVSEAIEKLFLEQKPPVNIVTLGLDYDGSLKAELEFEYDGTRVPYSKHTEKTPYVTIKKPKEDLLYWVKRNPVHEEQAYQMLLACKFAPMQTNNLALEKENAIDFYNYYIQQAGDGWKFEEKDDMSFFKLTKDPFELCADIDFSINSTDSFEVELYGRVGEEIIPFDDLYSQTLDNSKYVRIKNLGFAEIPTMDIYSLMRAFNTFDVYKNDENKYIVKTYRAGLMSEMENLGMKIKMSRKFSKFWKQISTFSTMDVPSLPKGINAEFREYQTRGFGWLWFMYQYGLNGILADDMGLGKTLQALALIQKAKEKNKKAPNLVICPTSVVFNWENEIEKFAPGLSCLKLSGTERKELFKEIPKYDVVITSYALVRRDIAKLKKHEFRYVILDESQNIKNAESMTAQSVKQLNCKHKLALSGTPIENRLEELWSIFDFLMPGFLFDKNEFNYRYVTPIMEREDKTVEKRLKSQIYPFILRRMKRDVAKDLPDKIENVAYCELTPEQKDFYMEVMDSTREELFKSIEEKGIEKSRMSIFSALLRLRQICCHPRLYDKENIKGIKESGKFEQLKVMLEEIIAEKHRVLLFSQFVDMLDIVKEWLTKAGIKHEYLTGSTKDRQEVVERFNCDPTIPIFLISLKAGGTGLNLTGADYVIHYDPWWNPAVEDQATDRAYRIGQTKKVFVYRMITKGTVEEKIQKLKSRKRDLVDSVISVDRNIGKSLTYEDLKDIFSLD</sequence>
<dbReference type="InterPro" id="IPR027417">
    <property type="entry name" value="P-loop_NTPase"/>
</dbReference>
<dbReference type="SMART" id="SM00490">
    <property type="entry name" value="HELICc"/>
    <property type="match status" value="1"/>
</dbReference>
<gene>
    <name evidence="6" type="ORF">IAD26_07490</name>
</gene>
<dbReference type="Gene3D" id="3.40.50.300">
    <property type="entry name" value="P-loop containing nucleotide triphosphate hydrolases"/>
    <property type="match status" value="1"/>
</dbReference>
<dbReference type="CDD" id="cd18012">
    <property type="entry name" value="DEXQc_arch_SWI2_SNF2"/>
    <property type="match status" value="1"/>
</dbReference>
<dbReference type="GO" id="GO:0008270">
    <property type="term" value="F:zinc ion binding"/>
    <property type="evidence" value="ECO:0007669"/>
    <property type="project" value="UniProtKB-KW"/>
</dbReference>
<name>A0A9D1N1C8_9CLOT</name>
<dbReference type="InterPro" id="IPR049730">
    <property type="entry name" value="SNF2/RAD54-like_C"/>
</dbReference>
<dbReference type="Pfam" id="PF00176">
    <property type="entry name" value="SNF2-rel_dom"/>
    <property type="match status" value="1"/>
</dbReference>
<dbReference type="AlphaFoldDB" id="A0A9D1N1C8"/>
<dbReference type="Pfam" id="PF00271">
    <property type="entry name" value="Helicase_C"/>
    <property type="match status" value="1"/>
</dbReference>
<keyword evidence="2" id="KW-0863">Zinc-finger</keyword>
<dbReference type="CDD" id="cd18793">
    <property type="entry name" value="SF2_C_SNF"/>
    <property type="match status" value="1"/>
</dbReference>
<evidence type="ECO:0000256" key="2">
    <source>
        <dbReference type="PROSITE-ProRule" id="PRU00325"/>
    </source>
</evidence>
<keyword evidence="1" id="KW-0378">Hydrolase</keyword>
<dbReference type="FunFam" id="3.40.50.300:FF:000533">
    <property type="entry name" value="Helicase, Snf2 family"/>
    <property type="match status" value="1"/>
</dbReference>
<dbReference type="PROSITE" id="PS51192">
    <property type="entry name" value="HELICASE_ATP_BIND_1"/>
    <property type="match status" value="1"/>
</dbReference>
<dbReference type="PANTHER" id="PTHR10799">
    <property type="entry name" value="SNF2/RAD54 HELICASE FAMILY"/>
    <property type="match status" value="1"/>
</dbReference>
<dbReference type="SUPFAM" id="SSF52540">
    <property type="entry name" value="P-loop containing nucleoside triphosphate hydrolases"/>
    <property type="match status" value="2"/>
</dbReference>
<keyword evidence="2" id="KW-0479">Metal-binding</keyword>
<feature type="domain" description="Helicase C-terminal" evidence="5">
    <location>
        <begin position="894"/>
        <end position="1052"/>
    </location>
</feature>
<proteinExistence type="predicted"/>
<organism evidence="6 7">
    <name type="scientific">Candidatus Limenecus avicola</name>
    <dbReference type="NCBI Taxonomy" id="2840847"/>
    <lineage>
        <taxon>Bacteria</taxon>
        <taxon>Bacillati</taxon>
        <taxon>Bacillota</taxon>
        <taxon>Clostridia</taxon>
        <taxon>Eubacteriales</taxon>
        <taxon>Clostridiaceae</taxon>
        <taxon>Clostridiaceae incertae sedis</taxon>
        <taxon>Candidatus Limenecus</taxon>
    </lineage>
</organism>
<evidence type="ECO:0000256" key="1">
    <source>
        <dbReference type="ARBA" id="ARBA00022801"/>
    </source>
</evidence>
<reference evidence="6" key="2">
    <citation type="journal article" date="2021" name="PeerJ">
        <title>Extensive microbial diversity within the chicken gut microbiome revealed by metagenomics and culture.</title>
        <authorList>
            <person name="Gilroy R."/>
            <person name="Ravi A."/>
            <person name="Getino M."/>
            <person name="Pursley I."/>
            <person name="Horton D.L."/>
            <person name="Alikhan N.F."/>
            <person name="Baker D."/>
            <person name="Gharbi K."/>
            <person name="Hall N."/>
            <person name="Watson M."/>
            <person name="Adriaenssens E.M."/>
            <person name="Foster-Nyarko E."/>
            <person name="Jarju S."/>
            <person name="Secka A."/>
            <person name="Antonio M."/>
            <person name="Oren A."/>
            <person name="Chaudhuri R.R."/>
            <person name="La Ragione R."/>
            <person name="Hildebrand F."/>
            <person name="Pallen M.J."/>
        </authorList>
    </citation>
    <scope>NUCLEOTIDE SEQUENCE</scope>
    <source>
        <strain evidence="6">CHK154-7741</strain>
    </source>
</reference>
<dbReference type="GO" id="GO:0005524">
    <property type="term" value="F:ATP binding"/>
    <property type="evidence" value="ECO:0007669"/>
    <property type="project" value="InterPro"/>
</dbReference>
<dbReference type="InterPro" id="IPR001650">
    <property type="entry name" value="Helicase_C-like"/>
</dbReference>
<dbReference type="SMART" id="SM00487">
    <property type="entry name" value="DEXDc"/>
    <property type="match status" value="1"/>
</dbReference>
<dbReference type="InterPro" id="IPR014001">
    <property type="entry name" value="Helicase_ATP-bd"/>
</dbReference>
<evidence type="ECO:0000313" key="7">
    <source>
        <dbReference type="Proteomes" id="UP000886748"/>
    </source>
</evidence>
<dbReference type="EMBL" id="DVOD01000055">
    <property type="protein sequence ID" value="HIU92959.1"/>
    <property type="molecule type" value="Genomic_DNA"/>
</dbReference>
<dbReference type="Gene3D" id="3.40.50.10810">
    <property type="entry name" value="Tandem AAA-ATPase domain"/>
    <property type="match status" value="1"/>
</dbReference>
<dbReference type="Pfam" id="PF08455">
    <property type="entry name" value="SNF2_assoc"/>
    <property type="match status" value="1"/>
</dbReference>
<dbReference type="InterPro" id="IPR000330">
    <property type="entry name" value="SNF2_N"/>
</dbReference>
<evidence type="ECO:0000259" key="5">
    <source>
        <dbReference type="PROSITE" id="PS51194"/>
    </source>
</evidence>
<evidence type="ECO:0000259" key="4">
    <source>
        <dbReference type="PROSITE" id="PS51192"/>
    </source>
</evidence>
<dbReference type="Proteomes" id="UP000886748">
    <property type="component" value="Unassembled WGS sequence"/>
</dbReference>
<protein>
    <submittedName>
        <fullName evidence="6">SNF2 helicase associated domain-containing protein</fullName>
    </submittedName>
</protein>
<comment type="caution">
    <text evidence="6">The sequence shown here is derived from an EMBL/GenBank/DDBJ whole genome shotgun (WGS) entry which is preliminary data.</text>
</comment>
<keyword evidence="2" id="KW-0862">Zinc</keyword>
<dbReference type="InterPro" id="IPR007527">
    <property type="entry name" value="Znf_SWIM"/>
</dbReference>
<dbReference type="PROSITE" id="PS50966">
    <property type="entry name" value="ZF_SWIM"/>
    <property type="match status" value="1"/>
</dbReference>
<dbReference type="GO" id="GO:0016787">
    <property type="term" value="F:hydrolase activity"/>
    <property type="evidence" value="ECO:0007669"/>
    <property type="project" value="UniProtKB-KW"/>
</dbReference>
<dbReference type="PROSITE" id="PS51194">
    <property type="entry name" value="HELICASE_CTER"/>
    <property type="match status" value="1"/>
</dbReference>
<reference evidence="6" key="1">
    <citation type="submission" date="2020-10" db="EMBL/GenBank/DDBJ databases">
        <authorList>
            <person name="Gilroy R."/>
        </authorList>
    </citation>
    <scope>NUCLEOTIDE SEQUENCE</scope>
    <source>
        <strain evidence="6">CHK154-7741</strain>
    </source>
</reference>
<dbReference type="InterPro" id="IPR038718">
    <property type="entry name" value="SNF2-like_sf"/>
</dbReference>
<dbReference type="InterPro" id="IPR013663">
    <property type="entry name" value="Helicase_SWF/SNF/SWI_bac"/>
</dbReference>
<accession>A0A9D1N1C8</accession>
<evidence type="ECO:0000313" key="6">
    <source>
        <dbReference type="EMBL" id="HIU92959.1"/>
    </source>
</evidence>
<dbReference type="Pfam" id="PF04434">
    <property type="entry name" value="SWIM"/>
    <property type="match status" value="1"/>
</dbReference>